<organism evidence="5 6">
    <name type="scientific">Candidatus Falkowbacteria bacterium RIFOXYA2_FULL_47_19</name>
    <dbReference type="NCBI Taxonomy" id="1797994"/>
    <lineage>
        <taxon>Bacteria</taxon>
        <taxon>Candidatus Falkowiibacteriota</taxon>
    </lineage>
</organism>
<name>A0A1F5SK74_9BACT</name>
<dbReference type="STRING" id="1797994.A2227_06220"/>
<evidence type="ECO:0000256" key="1">
    <source>
        <dbReference type="ARBA" id="ARBA00022448"/>
    </source>
</evidence>
<dbReference type="PANTHER" id="PTHR24220:SF692">
    <property type="entry name" value="ABC TRANSPORTER DOMAIN-CONTAINING PROTEIN"/>
    <property type="match status" value="1"/>
</dbReference>
<gene>
    <name evidence="5" type="ORF">A2227_06220</name>
</gene>
<dbReference type="EMBL" id="MFGB01000013">
    <property type="protein sequence ID" value="OGF26853.1"/>
    <property type="molecule type" value="Genomic_DNA"/>
</dbReference>
<feature type="domain" description="ABC transporter" evidence="4">
    <location>
        <begin position="5"/>
        <end position="245"/>
    </location>
</feature>
<dbReference type="GO" id="GO:0005886">
    <property type="term" value="C:plasma membrane"/>
    <property type="evidence" value="ECO:0007669"/>
    <property type="project" value="TreeGrafter"/>
</dbReference>
<dbReference type="PROSITE" id="PS50893">
    <property type="entry name" value="ABC_TRANSPORTER_2"/>
    <property type="match status" value="1"/>
</dbReference>
<sequence length="440" mass="50355">MEPIIKLKDLEITYNLGKVNEYKATKGMNMEIYPGEFVAFFGPSGCGKSTVFYSILGILEPSDGQLLVKGQNPYSYSPEEMVRFQTKTIGIIYQAFYLINSISVIDNVVLPQIFHGVNPRRREAWARQLLKRFGMEGQGEKYPDNLSGGQSQRVSVARSMVNNPDILLADEPTGNLDSVSTKQVMTSLDEINSVDKKTVIMITHNAAQLAYCHRVFYMKDGLLERVVPNPDKKQIAKIDKQKILVTEMDQLSKIFPYNSPTELKVKSLVNYMTQDLNFHQLQRLEELVKYVVERKMDKKEFHRILKRNYPDGGIGVSEALAETMADKVDKVIRQSEDARRFRRRFLSNNFFAEEPELISRLTRYIAEENEGELAFVQKKRLKELVYNRISGLISREEFKLTLRRSLDEGGVGISKNASRKLTNHFEKILIQGSEDPGHGH</sequence>
<dbReference type="InterPro" id="IPR015854">
    <property type="entry name" value="ABC_transpr_LolD-like"/>
</dbReference>
<evidence type="ECO:0000256" key="3">
    <source>
        <dbReference type="ARBA" id="ARBA00022840"/>
    </source>
</evidence>
<dbReference type="Gene3D" id="3.40.50.300">
    <property type="entry name" value="P-loop containing nucleotide triphosphate hydrolases"/>
    <property type="match status" value="1"/>
</dbReference>
<dbReference type="InterPro" id="IPR003593">
    <property type="entry name" value="AAA+_ATPase"/>
</dbReference>
<dbReference type="Pfam" id="PF00005">
    <property type="entry name" value="ABC_tran"/>
    <property type="match status" value="1"/>
</dbReference>
<dbReference type="PANTHER" id="PTHR24220">
    <property type="entry name" value="IMPORT ATP-BINDING PROTEIN"/>
    <property type="match status" value="1"/>
</dbReference>
<dbReference type="GO" id="GO:0016887">
    <property type="term" value="F:ATP hydrolysis activity"/>
    <property type="evidence" value="ECO:0007669"/>
    <property type="project" value="InterPro"/>
</dbReference>
<keyword evidence="3" id="KW-0067">ATP-binding</keyword>
<evidence type="ECO:0000256" key="2">
    <source>
        <dbReference type="ARBA" id="ARBA00022741"/>
    </source>
</evidence>
<keyword evidence="1" id="KW-0813">Transport</keyword>
<dbReference type="SUPFAM" id="SSF52540">
    <property type="entry name" value="P-loop containing nucleoside triphosphate hydrolases"/>
    <property type="match status" value="1"/>
</dbReference>
<dbReference type="SMART" id="SM00382">
    <property type="entry name" value="AAA"/>
    <property type="match status" value="1"/>
</dbReference>
<dbReference type="PROSITE" id="PS00211">
    <property type="entry name" value="ABC_TRANSPORTER_1"/>
    <property type="match status" value="1"/>
</dbReference>
<evidence type="ECO:0000313" key="6">
    <source>
        <dbReference type="Proteomes" id="UP000178367"/>
    </source>
</evidence>
<dbReference type="InterPro" id="IPR017871">
    <property type="entry name" value="ABC_transporter-like_CS"/>
</dbReference>
<dbReference type="Proteomes" id="UP000178367">
    <property type="component" value="Unassembled WGS sequence"/>
</dbReference>
<dbReference type="InterPro" id="IPR003439">
    <property type="entry name" value="ABC_transporter-like_ATP-bd"/>
</dbReference>
<reference evidence="5 6" key="1">
    <citation type="journal article" date="2016" name="Nat. Commun.">
        <title>Thousands of microbial genomes shed light on interconnected biogeochemical processes in an aquifer system.</title>
        <authorList>
            <person name="Anantharaman K."/>
            <person name="Brown C.T."/>
            <person name="Hug L.A."/>
            <person name="Sharon I."/>
            <person name="Castelle C.J."/>
            <person name="Probst A.J."/>
            <person name="Thomas B.C."/>
            <person name="Singh A."/>
            <person name="Wilkins M.J."/>
            <person name="Karaoz U."/>
            <person name="Brodie E.L."/>
            <person name="Williams K.H."/>
            <person name="Hubbard S.S."/>
            <person name="Banfield J.F."/>
        </authorList>
    </citation>
    <scope>NUCLEOTIDE SEQUENCE [LARGE SCALE GENOMIC DNA]</scope>
</reference>
<keyword evidence="2" id="KW-0547">Nucleotide-binding</keyword>
<protein>
    <recommendedName>
        <fullName evidence="4">ABC transporter domain-containing protein</fullName>
    </recommendedName>
</protein>
<dbReference type="InterPro" id="IPR027417">
    <property type="entry name" value="P-loop_NTPase"/>
</dbReference>
<comment type="caution">
    <text evidence="5">The sequence shown here is derived from an EMBL/GenBank/DDBJ whole genome shotgun (WGS) entry which is preliminary data.</text>
</comment>
<evidence type="ECO:0000259" key="4">
    <source>
        <dbReference type="PROSITE" id="PS50893"/>
    </source>
</evidence>
<evidence type="ECO:0000313" key="5">
    <source>
        <dbReference type="EMBL" id="OGF26853.1"/>
    </source>
</evidence>
<dbReference type="AlphaFoldDB" id="A0A1F5SK74"/>
<dbReference type="CDD" id="cd03255">
    <property type="entry name" value="ABC_MJ0796_LolCDE_FtsE"/>
    <property type="match status" value="1"/>
</dbReference>
<dbReference type="GO" id="GO:0005524">
    <property type="term" value="F:ATP binding"/>
    <property type="evidence" value="ECO:0007669"/>
    <property type="project" value="UniProtKB-KW"/>
</dbReference>
<dbReference type="InterPro" id="IPR017911">
    <property type="entry name" value="MacB-like_ATP-bd"/>
</dbReference>
<proteinExistence type="predicted"/>
<accession>A0A1F5SK74</accession>
<dbReference type="GO" id="GO:0022857">
    <property type="term" value="F:transmembrane transporter activity"/>
    <property type="evidence" value="ECO:0007669"/>
    <property type="project" value="TreeGrafter"/>
</dbReference>